<accession>F2JPD5</accession>
<dbReference type="HOGENOM" id="CLU_2129004_0_0_9"/>
<dbReference type="AlphaFoldDB" id="F2JPD5"/>
<dbReference type="STRING" id="642492.Clole_0750"/>
<name>F2JPD5_CELLD</name>
<gene>
    <name evidence="1" type="ordered locus">Clole_0750</name>
</gene>
<reference evidence="1 2" key="1">
    <citation type="journal article" date="2011" name="J. Bacteriol.">
        <title>Complete genome sequence of the cellulose-degrading bacterium Cellulosilyticum lentocellum.</title>
        <authorList>
            <consortium name="US DOE Joint Genome Institute"/>
            <person name="Miller D.A."/>
            <person name="Suen G."/>
            <person name="Bruce D."/>
            <person name="Copeland A."/>
            <person name="Cheng J.F."/>
            <person name="Detter C."/>
            <person name="Goodwin L.A."/>
            <person name="Han C.S."/>
            <person name="Hauser L.J."/>
            <person name="Land M.L."/>
            <person name="Lapidus A."/>
            <person name="Lucas S."/>
            <person name="Meincke L."/>
            <person name="Pitluck S."/>
            <person name="Tapia R."/>
            <person name="Teshima H."/>
            <person name="Woyke T."/>
            <person name="Fox B.G."/>
            <person name="Angert E.R."/>
            <person name="Currie C.R."/>
        </authorList>
    </citation>
    <scope>NUCLEOTIDE SEQUENCE [LARGE SCALE GENOMIC DNA]</scope>
    <source>
        <strain evidence="2">ATCC 49066 / DSM 5427 / NCIMB 11756 / RHM5</strain>
    </source>
</reference>
<organism evidence="1 2">
    <name type="scientific">Cellulosilyticum lentocellum (strain ATCC 49066 / DSM 5427 / NCIMB 11756 / RHM5)</name>
    <name type="common">Clostridium lentocellum</name>
    <dbReference type="NCBI Taxonomy" id="642492"/>
    <lineage>
        <taxon>Bacteria</taxon>
        <taxon>Bacillati</taxon>
        <taxon>Bacillota</taxon>
        <taxon>Clostridia</taxon>
        <taxon>Lachnospirales</taxon>
        <taxon>Cellulosilyticaceae</taxon>
        <taxon>Cellulosilyticum</taxon>
    </lineage>
</organism>
<dbReference type="KEGG" id="cle:Clole_0750"/>
<keyword evidence="2" id="KW-1185">Reference proteome</keyword>
<proteinExistence type="predicted"/>
<dbReference type="Proteomes" id="UP000008467">
    <property type="component" value="Chromosome"/>
</dbReference>
<protein>
    <submittedName>
        <fullName evidence="1">Uncharacterized protein</fullName>
    </submittedName>
</protein>
<sequence length="113" mass="12802">MKKLNGKHVFQMAKIIKEANLKDELGDIIRKYQKSDKEGQEIDIEGAGVDAIMTVVACCGDDRVEQRIYDLLDDVFGKKFAEMELDEIAESFKELAQKNNLLSFFKSAGLLKQ</sequence>
<evidence type="ECO:0000313" key="2">
    <source>
        <dbReference type="Proteomes" id="UP000008467"/>
    </source>
</evidence>
<evidence type="ECO:0000313" key="1">
    <source>
        <dbReference type="EMBL" id="ADZ82483.1"/>
    </source>
</evidence>
<dbReference type="RefSeq" id="WP_013655784.1">
    <property type="nucleotide sequence ID" value="NC_015275.1"/>
</dbReference>
<dbReference type="EMBL" id="CP002582">
    <property type="protein sequence ID" value="ADZ82483.1"/>
    <property type="molecule type" value="Genomic_DNA"/>
</dbReference>